<evidence type="ECO:0000256" key="6">
    <source>
        <dbReference type="ARBA" id="ARBA00023125"/>
    </source>
</evidence>
<protein>
    <recommendedName>
        <fullName evidence="11">Nuclear receptor domain-containing protein</fullName>
    </recommendedName>
</protein>
<feature type="domain" description="Nuclear receptor" evidence="11">
    <location>
        <begin position="78"/>
        <end position="115"/>
    </location>
</feature>
<dbReference type="GO" id="GO:0003700">
    <property type="term" value="F:DNA-binding transcription factor activity"/>
    <property type="evidence" value="ECO:0007669"/>
    <property type="project" value="InterPro"/>
</dbReference>
<evidence type="ECO:0000256" key="10">
    <source>
        <dbReference type="SAM" id="MobiDB-lite"/>
    </source>
</evidence>
<evidence type="ECO:0000256" key="2">
    <source>
        <dbReference type="ARBA" id="ARBA00022723"/>
    </source>
</evidence>
<dbReference type="Pfam" id="PF00105">
    <property type="entry name" value="zf-C4"/>
    <property type="match status" value="1"/>
</dbReference>
<evidence type="ECO:0000256" key="1">
    <source>
        <dbReference type="ARBA" id="ARBA00004123"/>
    </source>
</evidence>
<dbReference type="InterPro" id="IPR050274">
    <property type="entry name" value="Nuclear_hormone_rcpt_NR2"/>
</dbReference>
<dbReference type="InterPro" id="IPR013088">
    <property type="entry name" value="Znf_NHR/GATA"/>
</dbReference>
<dbReference type="InterPro" id="IPR001628">
    <property type="entry name" value="Znf_hrmn_rcpt"/>
</dbReference>
<evidence type="ECO:0000259" key="11">
    <source>
        <dbReference type="PROSITE" id="PS51030"/>
    </source>
</evidence>
<evidence type="ECO:0000256" key="7">
    <source>
        <dbReference type="ARBA" id="ARBA00023163"/>
    </source>
</evidence>
<dbReference type="AlphaFoldDB" id="A0A1A9WI81"/>
<dbReference type="SMART" id="SM00399">
    <property type="entry name" value="ZnF_C4"/>
    <property type="match status" value="1"/>
</dbReference>
<feature type="region of interest" description="Disordered" evidence="10">
    <location>
        <begin position="44"/>
        <end position="63"/>
    </location>
</feature>
<reference evidence="13" key="1">
    <citation type="submission" date="2014-03" db="EMBL/GenBank/DDBJ databases">
        <authorList>
            <person name="Aksoy S."/>
            <person name="Warren W."/>
            <person name="Wilson R.K."/>
        </authorList>
    </citation>
    <scope>NUCLEOTIDE SEQUENCE [LARGE SCALE GENOMIC DNA]</scope>
    <source>
        <strain evidence="13">IAEA</strain>
    </source>
</reference>
<dbReference type="Gene3D" id="3.30.50.10">
    <property type="entry name" value="Erythroid Transcription Factor GATA-1, subunit A"/>
    <property type="match status" value="1"/>
</dbReference>
<dbReference type="GO" id="GO:0043565">
    <property type="term" value="F:sequence-specific DNA binding"/>
    <property type="evidence" value="ECO:0007669"/>
    <property type="project" value="InterPro"/>
</dbReference>
<dbReference type="PROSITE" id="PS00031">
    <property type="entry name" value="NUCLEAR_REC_DBD_1"/>
    <property type="match status" value="1"/>
</dbReference>
<dbReference type="SUPFAM" id="SSF57716">
    <property type="entry name" value="Glucocorticoid receptor-like (DNA-binding domain)"/>
    <property type="match status" value="1"/>
</dbReference>
<keyword evidence="6" id="KW-0238">DNA-binding</keyword>
<evidence type="ECO:0000256" key="3">
    <source>
        <dbReference type="ARBA" id="ARBA00022771"/>
    </source>
</evidence>
<comment type="subcellular location">
    <subcellularLocation>
        <location evidence="1">Nucleus</location>
    </subcellularLocation>
</comment>
<dbReference type="GO" id="GO:0008270">
    <property type="term" value="F:zinc ion binding"/>
    <property type="evidence" value="ECO:0007669"/>
    <property type="project" value="UniProtKB-KW"/>
</dbReference>
<keyword evidence="3" id="KW-0863">Zinc-finger</keyword>
<dbReference type="PROSITE" id="PS51030">
    <property type="entry name" value="NUCLEAR_REC_DBD_2"/>
    <property type="match status" value="1"/>
</dbReference>
<dbReference type="PANTHER" id="PTHR24083">
    <property type="entry name" value="NUCLEAR HORMONE RECEPTOR"/>
    <property type="match status" value="1"/>
</dbReference>
<keyword evidence="5" id="KW-0805">Transcription regulation</keyword>
<keyword evidence="2" id="KW-0479">Metal-binding</keyword>
<dbReference type="EnsemblMetazoa" id="GBRI020739-RA">
    <property type="protein sequence ID" value="GBRI020739-PA"/>
    <property type="gene ID" value="GBRI020739"/>
</dbReference>
<keyword evidence="13" id="KW-1185">Reference proteome</keyword>
<reference evidence="12" key="2">
    <citation type="submission" date="2020-05" db="UniProtKB">
        <authorList>
            <consortium name="EnsemblMetazoa"/>
        </authorList>
    </citation>
    <scope>IDENTIFICATION</scope>
    <source>
        <strain evidence="12">IAEA</strain>
    </source>
</reference>
<proteinExistence type="predicted"/>
<keyword evidence="7" id="KW-0804">Transcription</keyword>
<evidence type="ECO:0000256" key="9">
    <source>
        <dbReference type="ARBA" id="ARBA00023242"/>
    </source>
</evidence>
<organism evidence="12 13">
    <name type="scientific">Glossina brevipalpis</name>
    <dbReference type="NCBI Taxonomy" id="37001"/>
    <lineage>
        <taxon>Eukaryota</taxon>
        <taxon>Metazoa</taxon>
        <taxon>Ecdysozoa</taxon>
        <taxon>Arthropoda</taxon>
        <taxon>Hexapoda</taxon>
        <taxon>Insecta</taxon>
        <taxon>Pterygota</taxon>
        <taxon>Neoptera</taxon>
        <taxon>Endopterygota</taxon>
        <taxon>Diptera</taxon>
        <taxon>Brachycera</taxon>
        <taxon>Muscomorpha</taxon>
        <taxon>Hippoboscoidea</taxon>
        <taxon>Glossinidae</taxon>
        <taxon>Glossina</taxon>
    </lineage>
</organism>
<name>A0A1A9WI81_9MUSC</name>
<dbReference type="Proteomes" id="UP000091820">
    <property type="component" value="Unassembled WGS sequence"/>
</dbReference>
<evidence type="ECO:0000313" key="13">
    <source>
        <dbReference type="Proteomes" id="UP000091820"/>
    </source>
</evidence>
<dbReference type="PRINTS" id="PR00047">
    <property type="entry name" value="STROIDFINGER"/>
</dbReference>
<keyword evidence="4" id="KW-0862">Zinc</keyword>
<evidence type="ECO:0000256" key="4">
    <source>
        <dbReference type="ARBA" id="ARBA00022833"/>
    </source>
</evidence>
<evidence type="ECO:0000256" key="5">
    <source>
        <dbReference type="ARBA" id="ARBA00023015"/>
    </source>
</evidence>
<evidence type="ECO:0000256" key="8">
    <source>
        <dbReference type="ARBA" id="ARBA00023170"/>
    </source>
</evidence>
<dbReference type="STRING" id="37001.A0A1A9WI81"/>
<keyword evidence="9" id="KW-0539">Nucleus</keyword>
<dbReference type="VEuPathDB" id="VectorBase:GBRI020739"/>
<feature type="compositionally biased region" description="Gly residues" evidence="10">
    <location>
        <begin position="53"/>
        <end position="63"/>
    </location>
</feature>
<sequence>MNKEEPPSLARSAAALSQDIPNPTRLCCTPPQNRLMPWNHHAAASNANNTESNGGGGGGGGGEPTCLAVPRSKNQNLGLICVVCGDTSSGKHYGILACNGCSGFFKRSVRRKLIYRALPLGATKHWAFPDDPHDFLIGYINLHLHNGDTSALGEPLGVI</sequence>
<evidence type="ECO:0000313" key="12">
    <source>
        <dbReference type="EnsemblMetazoa" id="GBRI020739-PA"/>
    </source>
</evidence>
<accession>A0A1A9WI81</accession>
<keyword evidence="8" id="KW-0675">Receptor</keyword>
<dbReference type="GO" id="GO:0005634">
    <property type="term" value="C:nucleus"/>
    <property type="evidence" value="ECO:0007669"/>
    <property type="project" value="UniProtKB-SubCell"/>
</dbReference>